<name>A0A845MCS7_9PROT</name>
<keyword evidence="1" id="KW-0732">Signal</keyword>
<reference evidence="3 4" key="1">
    <citation type="journal article" date="2014" name="Int. J. Syst. Evol. Microbiol.">
        <title>Sneathiella chungangensis sp. nov., isolated from a marine sand, and emended description of the genus Sneathiella.</title>
        <authorList>
            <person name="Siamphan C."/>
            <person name="Kim H."/>
            <person name="Lee J.S."/>
            <person name="Kim W."/>
        </authorList>
    </citation>
    <scope>NUCLEOTIDE SEQUENCE [LARGE SCALE GENOMIC DNA]</scope>
    <source>
        <strain evidence="3 4">KCTC 32476</strain>
    </source>
</reference>
<gene>
    <name evidence="3" type="ORF">GQF03_05495</name>
</gene>
<evidence type="ECO:0000256" key="1">
    <source>
        <dbReference type="SAM" id="SignalP"/>
    </source>
</evidence>
<feature type="domain" description="Tll0287-like" evidence="2">
    <location>
        <begin position="95"/>
        <end position="246"/>
    </location>
</feature>
<feature type="chain" id="PRO_5032867989" evidence="1">
    <location>
        <begin position="25"/>
        <end position="250"/>
    </location>
</feature>
<keyword evidence="4" id="KW-1185">Reference proteome</keyword>
<organism evidence="3 4">
    <name type="scientific">Sneathiella chungangensis</name>
    <dbReference type="NCBI Taxonomy" id="1418234"/>
    <lineage>
        <taxon>Bacteria</taxon>
        <taxon>Pseudomonadati</taxon>
        <taxon>Pseudomonadota</taxon>
        <taxon>Alphaproteobacteria</taxon>
        <taxon>Sneathiellales</taxon>
        <taxon>Sneathiellaceae</taxon>
        <taxon>Sneathiella</taxon>
    </lineage>
</organism>
<dbReference type="RefSeq" id="WP_161338215.1">
    <property type="nucleotide sequence ID" value="NZ_JBHSDG010000001.1"/>
</dbReference>
<sequence>MQRMKLFAILLSGLLLGASIPGYADENDSDYDIAIDLATMLQSARSVIGENQELINNPAIGDKGLTGAVVQARAIEKFTKAKGGVAPDLQSDDLKSRLLRAQVEAISHVVQENQDTINQPDVAFKGFVPAVFARLVNEEFKHKMGEEAEIKVTAPPELIRNRKARPDDWEIEAIRNDLSSPDWKTGAVFSAVAEKDGRPAFRVLVPEYYGEGCLACHGSPKGELDVTGYPKEGGKVGDLGGVISVTLYRK</sequence>
<evidence type="ECO:0000313" key="3">
    <source>
        <dbReference type="EMBL" id="MZR21778.1"/>
    </source>
</evidence>
<dbReference type="OrthoDB" id="7058251at2"/>
<comment type="caution">
    <text evidence="3">The sequence shown here is derived from an EMBL/GenBank/DDBJ whole genome shotgun (WGS) entry which is preliminary data.</text>
</comment>
<feature type="signal peptide" evidence="1">
    <location>
        <begin position="1"/>
        <end position="24"/>
    </location>
</feature>
<dbReference type="EMBL" id="WTVA01000002">
    <property type="protein sequence ID" value="MZR21778.1"/>
    <property type="molecule type" value="Genomic_DNA"/>
</dbReference>
<dbReference type="AlphaFoldDB" id="A0A845MCS7"/>
<dbReference type="InterPro" id="IPR021796">
    <property type="entry name" value="Tll0287-like_dom"/>
</dbReference>
<proteinExistence type="predicted"/>
<evidence type="ECO:0000313" key="4">
    <source>
        <dbReference type="Proteomes" id="UP000445696"/>
    </source>
</evidence>
<dbReference type="Proteomes" id="UP000445696">
    <property type="component" value="Unassembled WGS sequence"/>
</dbReference>
<dbReference type="Pfam" id="PF11845">
    <property type="entry name" value="Tll0287-like"/>
    <property type="match status" value="1"/>
</dbReference>
<protein>
    <submittedName>
        <fullName evidence="3">DUF3365 domain-containing protein</fullName>
    </submittedName>
</protein>
<accession>A0A845MCS7</accession>
<evidence type="ECO:0000259" key="2">
    <source>
        <dbReference type="Pfam" id="PF11845"/>
    </source>
</evidence>